<evidence type="ECO:0000256" key="1">
    <source>
        <dbReference type="ARBA" id="ARBA00012247"/>
    </source>
</evidence>
<dbReference type="EC" id="3.1.4.46" evidence="1"/>
<sequence length="406" mass="45475">MERQQRRLRLERHGLLSRKLRVVFNSRKVFRSLLIGLALITILPPIYFHFRLRTFHQMQSQKCSWLRSLPLVCAHGGDSSKAFPNTMAAYQIALNSQADCIEIDVSRSSDGRDLQRITGNNNSKVSYLSSKEIKELDAVHQLKLEHHDLTVPTLEDALKLISGSVRQVILDAKVGPPLYEKEFAKDLLSIVDNTGCKNCLVWAKSDSFSRDVMKLSSDVMVGYIVMIDLSTGTRMKLLRMRGAAVVGVYHPLIDENLMKILHGRNKKVYAWTVDDEDSMKKMLFERVDAIVTSNPTLLQRLMQDDSHVVQLEATGRVVTPEIGVPQMLAPIQLMHWLTGVNHDSKVQQAPTKVITQRAQAHNPAATPNPILADDTVAAQATRKFTFSAGSSIAAPVVPRKNNRAPK</sequence>
<keyword evidence="4" id="KW-0472">Membrane</keyword>
<dbReference type="SUPFAM" id="SSF51695">
    <property type="entry name" value="PLC-like phosphodiesterases"/>
    <property type="match status" value="1"/>
</dbReference>
<evidence type="ECO:0000313" key="6">
    <source>
        <dbReference type="EMBL" id="KAK4341258.1"/>
    </source>
</evidence>
<dbReference type="Pfam" id="PF03009">
    <property type="entry name" value="GDPD"/>
    <property type="match status" value="1"/>
</dbReference>
<evidence type="ECO:0000256" key="3">
    <source>
        <dbReference type="ARBA" id="ARBA00047512"/>
    </source>
</evidence>
<dbReference type="PANTHER" id="PTHR47449">
    <property type="entry name" value="GLYCEROPHOSPHODIESTER PHOSPHODIESTERASE GDPD4"/>
    <property type="match status" value="1"/>
</dbReference>
<organism evidence="6 7">
    <name type="scientific">Anisodus tanguticus</name>
    <dbReference type="NCBI Taxonomy" id="243964"/>
    <lineage>
        <taxon>Eukaryota</taxon>
        <taxon>Viridiplantae</taxon>
        <taxon>Streptophyta</taxon>
        <taxon>Embryophyta</taxon>
        <taxon>Tracheophyta</taxon>
        <taxon>Spermatophyta</taxon>
        <taxon>Magnoliopsida</taxon>
        <taxon>eudicotyledons</taxon>
        <taxon>Gunneridae</taxon>
        <taxon>Pentapetalae</taxon>
        <taxon>asterids</taxon>
        <taxon>lamiids</taxon>
        <taxon>Solanales</taxon>
        <taxon>Solanaceae</taxon>
        <taxon>Solanoideae</taxon>
        <taxon>Hyoscyameae</taxon>
        <taxon>Anisodus</taxon>
    </lineage>
</organism>
<dbReference type="CDD" id="cd08556">
    <property type="entry name" value="GDPD"/>
    <property type="match status" value="1"/>
</dbReference>
<comment type="caution">
    <text evidence="6">The sequence shown here is derived from an EMBL/GenBank/DDBJ whole genome shotgun (WGS) entry which is preliminary data.</text>
</comment>
<keyword evidence="7" id="KW-1185">Reference proteome</keyword>
<name>A0AAE1UQY2_9SOLA</name>
<feature type="domain" description="GP-PDE" evidence="5">
    <location>
        <begin position="70"/>
        <end position="302"/>
    </location>
</feature>
<keyword evidence="4" id="KW-1133">Transmembrane helix</keyword>
<evidence type="ECO:0000256" key="2">
    <source>
        <dbReference type="ARBA" id="ARBA00022798"/>
    </source>
</evidence>
<dbReference type="GO" id="GO:0006071">
    <property type="term" value="P:glycerol metabolic process"/>
    <property type="evidence" value="ECO:0007669"/>
    <property type="project" value="UniProtKB-KW"/>
</dbReference>
<keyword evidence="2" id="KW-0319">Glycerol metabolism</keyword>
<dbReference type="GO" id="GO:0006629">
    <property type="term" value="P:lipid metabolic process"/>
    <property type="evidence" value="ECO:0007669"/>
    <property type="project" value="InterPro"/>
</dbReference>
<proteinExistence type="predicted"/>
<dbReference type="InterPro" id="IPR044236">
    <property type="entry name" value="GDPD4"/>
</dbReference>
<dbReference type="Proteomes" id="UP001291623">
    <property type="component" value="Unassembled WGS sequence"/>
</dbReference>
<dbReference type="GO" id="GO:0008889">
    <property type="term" value="F:glycerophosphodiester phosphodiesterase activity"/>
    <property type="evidence" value="ECO:0007669"/>
    <property type="project" value="UniProtKB-EC"/>
</dbReference>
<dbReference type="PROSITE" id="PS51704">
    <property type="entry name" value="GP_PDE"/>
    <property type="match status" value="1"/>
</dbReference>
<comment type="catalytic activity">
    <reaction evidence="3">
        <text>a sn-glycero-3-phosphodiester + H2O = an alcohol + sn-glycerol 3-phosphate + H(+)</text>
        <dbReference type="Rhea" id="RHEA:12969"/>
        <dbReference type="ChEBI" id="CHEBI:15377"/>
        <dbReference type="ChEBI" id="CHEBI:15378"/>
        <dbReference type="ChEBI" id="CHEBI:30879"/>
        <dbReference type="ChEBI" id="CHEBI:57597"/>
        <dbReference type="ChEBI" id="CHEBI:83408"/>
        <dbReference type="EC" id="3.1.4.46"/>
    </reaction>
</comment>
<accession>A0AAE1UQY2</accession>
<protein>
    <recommendedName>
        <fullName evidence="1">glycerophosphodiester phosphodiesterase</fullName>
        <ecNumber evidence="1">3.1.4.46</ecNumber>
    </recommendedName>
</protein>
<dbReference type="Gene3D" id="3.20.20.190">
    <property type="entry name" value="Phosphatidylinositol (PI) phosphodiesterase"/>
    <property type="match status" value="1"/>
</dbReference>
<gene>
    <name evidence="6" type="ORF">RND71_039759</name>
</gene>
<evidence type="ECO:0000259" key="5">
    <source>
        <dbReference type="PROSITE" id="PS51704"/>
    </source>
</evidence>
<evidence type="ECO:0000313" key="7">
    <source>
        <dbReference type="Proteomes" id="UP001291623"/>
    </source>
</evidence>
<feature type="transmembrane region" description="Helical" evidence="4">
    <location>
        <begin position="29"/>
        <end position="50"/>
    </location>
</feature>
<reference evidence="6" key="1">
    <citation type="submission" date="2023-12" db="EMBL/GenBank/DDBJ databases">
        <title>Genome assembly of Anisodus tanguticus.</title>
        <authorList>
            <person name="Wang Y.-J."/>
        </authorList>
    </citation>
    <scope>NUCLEOTIDE SEQUENCE</scope>
    <source>
        <strain evidence="6">KB-2021</strain>
        <tissue evidence="6">Leaf</tissue>
    </source>
</reference>
<dbReference type="PANTHER" id="PTHR47449:SF2">
    <property type="entry name" value="GLYCEROPHOSPHODIESTER PHOSPHODIESTERASE GDPD4"/>
    <property type="match status" value="1"/>
</dbReference>
<dbReference type="InterPro" id="IPR030395">
    <property type="entry name" value="GP_PDE_dom"/>
</dbReference>
<dbReference type="AlphaFoldDB" id="A0AAE1UQY2"/>
<dbReference type="InterPro" id="IPR017946">
    <property type="entry name" value="PLC-like_Pdiesterase_TIM-brl"/>
</dbReference>
<dbReference type="EMBL" id="JAVYJV010000022">
    <property type="protein sequence ID" value="KAK4341258.1"/>
    <property type="molecule type" value="Genomic_DNA"/>
</dbReference>
<keyword evidence="4" id="KW-0812">Transmembrane</keyword>
<evidence type="ECO:0000256" key="4">
    <source>
        <dbReference type="SAM" id="Phobius"/>
    </source>
</evidence>